<dbReference type="EMBL" id="FOGW01000005">
    <property type="protein sequence ID" value="SER54309.1"/>
    <property type="molecule type" value="Genomic_DNA"/>
</dbReference>
<dbReference type="Pfam" id="PF01871">
    <property type="entry name" value="AMMECR1"/>
    <property type="match status" value="1"/>
</dbReference>
<evidence type="ECO:0000313" key="3">
    <source>
        <dbReference type="Proteomes" id="UP000182471"/>
    </source>
</evidence>
<dbReference type="GO" id="GO:0016702">
    <property type="term" value="F:oxidoreductase activity, acting on single donors with incorporation of molecular oxygen, incorporation of two atoms of oxygen"/>
    <property type="evidence" value="ECO:0007669"/>
    <property type="project" value="UniProtKB-ARBA"/>
</dbReference>
<dbReference type="SUPFAM" id="SSF53213">
    <property type="entry name" value="LigB-like"/>
    <property type="match status" value="1"/>
</dbReference>
<dbReference type="InterPro" id="IPR027623">
    <property type="entry name" value="AmmeMemoSam_A"/>
</dbReference>
<dbReference type="Gene3D" id="3.30.700.20">
    <property type="entry name" value="Hypothetical protein ph0010, domain 1"/>
    <property type="match status" value="1"/>
</dbReference>
<name>A0A1H9Q2W9_9FIRM</name>
<reference evidence="3" key="1">
    <citation type="submission" date="2016-10" db="EMBL/GenBank/DDBJ databases">
        <authorList>
            <person name="Varghese N."/>
            <person name="Submissions S."/>
        </authorList>
    </citation>
    <scope>NUCLEOTIDE SEQUENCE [LARGE SCALE GENOMIC DNA]</scope>
    <source>
        <strain evidence="3">S1b</strain>
    </source>
</reference>
<keyword evidence="3" id="KW-1185">Reference proteome</keyword>
<proteinExistence type="predicted"/>
<dbReference type="Pfam" id="PF02900">
    <property type="entry name" value="LigB"/>
    <property type="match status" value="1"/>
</dbReference>
<dbReference type="PANTHER" id="PTHR13016:SF0">
    <property type="entry name" value="AMME SYNDROME CANDIDATE GENE 1 PROTEIN"/>
    <property type="match status" value="1"/>
</dbReference>
<dbReference type="NCBIfam" id="TIGR04335">
    <property type="entry name" value="AmmeMemoSam_A"/>
    <property type="match status" value="1"/>
</dbReference>
<dbReference type="SUPFAM" id="SSF143447">
    <property type="entry name" value="AMMECR1-like"/>
    <property type="match status" value="1"/>
</dbReference>
<dbReference type="InterPro" id="IPR027485">
    <property type="entry name" value="AMMECR1_N"/>
</dbReference>
<feature type="domain" description="AMMECR1" evidence="1">
    <location>
        <begin position="273"/>
        <end position="452"/>
    </location>
</feature>
<dbReference type="Proteomes" id="UP000182471">
    <property type="component" value="Unassembled WGS sequence"/>
</dbReference>
<dbReference type="RefSeq" id="WP_074730353.1">
    <property type="nucleotide sequence ID" value="NZ_FOGW01000005.1"/>
</dbReference>
<evidence type="ECO:0000313" key="2">
    <source>
        <dbReference type="EMBL" id="SER54309.1"/>
    </source>
</evidence>
<dbReference type="PROSITE" id="PS51112">
    <property type="entry name" value="AMMECR1"/>
    <property type="match status" value="1"/>
</dbReference>
<gene>
    <name evidence="2" type="ORF">SAMN02910429_00411</name>
</gene>
<dbReference type="AlphaFoldDB" id="A0A1H9Q2W9"/>
<protein>
    <submittedName>
        <fullName evidence="2">Uncharacterized protein, PH0010 family/AmmeMemoRadiSam system protein A</fullName>
    </submittedName>
</protein>
<dbReference type="CDD" id="cd07951">
    <property type="entry name" value="ED_3B_N_AMMECR1"/>
    <property type="match status" value="1"/>
</dbReference>
<dbReference type="PANTHER" id="PTHR13016">
    <property type="entry name" value="AMMECR1 HOMOLOG"/>
    <property type="match status" value="1"/>
</dbReference>
<dbReference type="InterPro" id="IPR023473">
    <property type="entry name" value="AMMECR1"/>
</dbReference>
<accession>A0A1H9Q2W9</accession>
<dbReference type="InterPro" id="IPR002733">
    <property type="entry name" value="AMMECR1_domain"/>
</dbReference>
<dbReference type="Gene3D" id="3.40.830.10">
    <property type="entry name" value="LigB-like"/>
    <property type="match status" value="1"/>
</dbReference>
<organism evidence="2 3">
    <name type="scientific">Lachnobacterium bovis</name>
    <dbReference type="NCBI Taxonomy" id="140626"/>
    <lineage>
        <taxon>Bacteria</taxon>
        <taxon>Bacillati</taxon>
        <taxon>Bacillota</taxon>
        <taxon>Clostridia</taxon>
        <taxon>Lachnospirales</taxon>
        <taxon>Lachnospiraceae</taxon>
        <taxon>Lachnobacterium</taxon>
    </lineage>
</organism>
<dbReference type="InterPro" id="IPR004183">
    <property type="entry name" value="Xdiol_dOase_suB"/>
</dbReference>
<evidence type="ECO:0000259" key="1">
    <source>
        <dbReference type="PROSITE" id="PS51112"/>
    </source>
</evidence>
<dbReference type="GO" id="GO:0008198">
    <property type="term" value="F:ferrous iron binding"/>
    <property type="evidence" value="ECO:0007669"/>
    <property type="project" value="InterPro"/>
</dbReference>
<sequence length="452" mass="50807">MSVIKNYILPHPPIMIPQIGKGDEVNVESTIKAISNITDEIAQIKPDTIVIISDKAPYYSDYIHIFSKGKKTGDLSEFGAKEIEFTAEYDIKLQKNIDRLAKEFDFPAGLEKADYQKIDYATIIMLYCLVQKYVDFNIVNVGLSNLSLEDHYTFGKIIKKASDELDRKVVCIASCDTSRDVAFSDEFLDIIKENPNDIFKDELKDTFSEFDVVKALAVLNGTFGDYNGEKNYSIKSNIYNFENPFEVGYLVAGFEADKKGSADVIKKDISKYDSEDECIKLARNAVETFLQTKDIVVAEEIINTDSDLFKEKAAVFVSIYNNDNIRGCIGSFSPIQKSIAHEIVANAINAATRDVRFMPITAKEIKNLSFVIDVIHKEQKVNLLDELDQNKYGVIIVSKDGKKGIILPNQANIDGVQMQLSILKQQVGLPENAKFGEDYELSKFEIQRHGAL</sequence>
<dbReference type="InterPro" id="IPR036071">
    <property type="entry name" value="AMMECR1_dom_sf"/>
</dbReference>